<dbReference type="EMBL" id="CM004395">
    <property type="protein sequence ID" value="KAG8647522.1"/>
    <property type="molecule type" value="Genomic_DNA"/>
</dbReference>
<evidence type="ECO:0000313" key="1">
    <source>
        <dbReference type="EMBL" id="KAG8647522.1"/>
    </source>
</evidence>
<name>A0ACB7H487_MANES</name>
<evidence type="ECO:0000313" key="2">
    <source>
        <dbReference type="Proteomes" id="UP000091857"/>
    </source>
</evidence>
<reference evidence="2" key="1">
    <citation type="journal article" date="2016" name="Nat. Biotechnol.">
        <title>Sequencing wild and cultivated cassava and related species reveals extensive interspecific hybridization and genetic diversity.</title>
        <authorList>
            <person name="Bredeson J.V."/>
            <person name="Lyons J.B."/>
            <person name="Prochnik S.E."/>
            <person name="Wu G.A."/>
            <person name="Ha C.M."/>
            <person name="Edsinger-Gonzales E."/>
            <person name="Grimwood J."/>
            <person name="Schmutz J."/>
            <person name="Rabbi I.Y."/>
            <person name="Egesi C."/>
            <person name="Nauluvula P."/>
            <person name="Lebot V."/>
            <person name="Ndunguru J."/>
            <person name="Mkamilo G."/>
            <person name="Bart R.S."/>
            <person name="Setter T.L."/>
            <person name="Gleadow R.M."/>
            <person name="Kulakow P."/>
            <person name="Ferguson M.E."/>
            <person name="Rounsley S."/>
            <person name="Rokhsar D.S."/>
        </authorList>
    </citation>
    <scope>NUCLEOTIDE SEQUENCE [LARGE SCALE GENOMIC DNA]</scope>
    <source>
        <strain evidence="2">cv. AM560-2</strain>
    </source>
</reference>
<gene>
    <name evidence="1" type="ORF">MANES_09G078218v8</name>
</gene>
<keyword evidence="2" id="KW-1185">Reference proteome</keyword>
<accession>A0ACB7H487</accession>
<protein>
    <submittedName>
        <fullName evidence="1">Uncharacterized protein</fullName>
    </submittedName>
</protein>
<organism evidence="1 2">
    <name type="scientific">Manihot esculenta</name>
    <name type="common">Cassava</name>
    <name type="synonym">Jatropha manihot</name>
    <dbReference type="NCBI Taxonomy" id="3983"/>
    <lineage>
        <taxon>Eukaryota</taxon>
        <taxon>Viridiplantae</taxon>
        <taxon>Streptophyta</taxon>
        <taxon>Embryophyta</taxon>
        <taxon>Tracheophyta</taxon>
        <taxon>Spermatophyta</taxon>
        <taxon>Magnoliopsida</taxon>
        <taxon>eudicotyledons</taxon>
        <taxon>Gunneridae</taxon>
        <taxon>Pentapetalae</taxon>
        <taxon>rosids</taxon>
        <taxon>fabids</taxon>
        <taxon>Malpighiales</taxon>
        <taxon>Euphorbiaceae</taxon>
        <taxon>Crotonoideae</taxon>
        <taxon>Manihoteae</taxon>
        <taxon>Manihot</taxon>
    </lineage>
</organism>
<sequence>MFNAITNTSSTSIIKDALPSFKDIYPLKNIFLLAYRALDEMDQTEHQELLEGGRVVRDKYQLLRRILQFLVAGLSLFSLFLCFYMGFSLFPKSFCVYFNARLLSLFAHTLERKYMFLICNGILAFLAKSSISCTSSSSRFDLVDQLSPMKPTVADIASIQEVALSAKAEEADKEEEEVEEAAPAAANHEQELQEQERETLQKGEGEDLTVEDEGNEEERGGGLVWKNEEDDQEEEEENEEVASTEELNRKVEEFIRKMKEEIRVEAYQQLIAV</sequence>
<comment type="caution">
    <text evidence="1">The sequence shown here is derived from an EMBL/GenBank/DDBJ whole genome shotgun (WGS) entry which is preliminary data.</text>
</comment>
<dbReference type="Proteomes" id="UP000091857">
    <property type="component" value="Chromosome 9"/>
</dbReference>
<proteinExistence type="predicted"/>